<keyword evidence="8 11" id="KW-0408">Iron</keyword>
<keyword evidence="4 12" id="KW-0812">Transmembrane</keyword>
<reference evidence="13" key="1">
    <citation type="journal article" date="2021" name="Nat. Commun.">
        <title>Genomic analyses provide insights into spinach domestication and the genetic basis of agronomic traits.</title>
        <authorList>
            <person name="Cai X."/>
            <person name="Sun X."/>
            <person name="Xu C."/>
            <person name="Sun H."/>
            <person name="Wang X."/>
            <person name="Ge C."/>
            <person name="Zhang Z."/>
            <person name="Wang Q."/>
            <person name="Fei Z."/>
            <person name="Jiao C."/>
            <person name="Wang Q."/>
        </authorList>
    </citation>
    <scope>NUCLEOTIDE SEQUENCE [LARGE SCALE GENOMIC DNA]</scope>
    <source>
        <strain evidence="13">cv. Varoflay</strain>
    </source>
</reference>
<organism evidence="13 14">
    <name type="scientific">Spinacia oleracea</name>
    <name type="common">Spinach</name>
    <dbReference type="NCBI Taxonomy" id="3562"/>
    <lineage>
        <taxon>Eukaryota</taxon>
        <taxon>Viridiplantae</taxon>
        <taxon>Streptophyta</taxon>
        <taxon>Embryophyta</taxon>
        <taxon>Tracheophyta</taxon>
        <taxon>Spermatophyta</taxon>
        <taxon>Magnoliopsida</taxon>
        <taxon>eudicotyledons</taxon>
        <taxon>Gunneridae</taxon>
        <taxon>Pentapetalae</taxon>
        <taxon>Caryophyllales</taxon>
        <taxon>Chenopodiaceae</taxon>
        <taxon>Chenopodioideae</taxon>
        <taxon>Anserineae</taxon>
        <taxon>Spinacia</taxon>
    </lineage>
</organism>
<dbReference type="PANTHER" id="PTHR24282:SF260">
    <property type="entry name" value="CYTOCHROME P450 714C2-LIKE"/>
    <property type="match status" value="1"/>
</dbReference>
<evidence type="ECO:0000256" key="7">
    <source>
        <dbReference type="ARBA" id="ARBA00023002"/>
    </source>
</evidence>
<dbReference type="SUPFAM" id="SSF48264">
    <property type="entry name" value="Cytochrome P450"/>
    <property type="match status" value="1"/>
</dbReference>
<sequence>MEALLSAILGVIIVVTVYIYVKLVSQPKSLRLMLQTQGIGGPPPCSTLLGNIPQIIQLKSLIPANYPSEQVKLHHDWPLILFPHLVRWQILYGPVFTYSTGRMQILCITDPNVVKEIILCSSIDLGKPSYLSKERGPLLGQGVISSSGSLWSYQRKIIAPEFFPNKVKGMFGLMVESTTSMLSSWEDRVSKSGGTVEMTVEEDLRSLSADIISKAAFGSSYSQGKDIFSKLREIQKLMSQTLHVGIPFSRYMPTKNNREVKRLEKQVNLMILRVVKERMGAESETDFLQKILEGARKCGVQDDITLKIDEEKLIVDNCKNIYFAGQETTATTVAWSLILLAAYPDWQIQARAEVLKAFENGILTANGLRNMKVLTMIIQETLRLYPPAVFAVRTALQDARLKDIQVPKGVDIQVPISLLHQNTDLWGPDAKEFNPERFAKGIGAACKIPQGYIPFGFGARTCLGQNFAMMELKVILSLILSKFSFSLSPAYQHSPAFRLVIEPEHGVQLLLKRA</sequence>
<dbReference type="RefSeq" id="XP_056693276.1">
    <property type="nucleotide sequence ID" value="XM_056837298.1"/>
</dbReference>
<comment type="similarity">
    <text evidence="2 11">Belongs to the cytochrome P450 family.</text>
</comment>
<dbReference type="InterPro" id="IPR017972">
    <property type="entry name" value="Cyt_P450_CS"/>
</dbReference>
<dbReference type="GeneID" id="110806215"/>
<dbReference type="InterPro" id="IPR002401">
    <property type="entry name" value="Cyt_P450_E_grp-I"/>
</dbReference>
<evidence type="ECO:0000256" key="11">
    <source>
        <dbReference type="RuleBase" id="RU000461"/>
    </source>
</evidence>
<dbReference type="InterPro" id="IPR050665">
    <property type="entry name" value="Cytochrome_P450_Monooxygen"/>
</dbReference>
<comment type="subcellular location">
    <subcellularLocation>
        <location evidence="1">Membrane</location>
    </subcellularLocation>
</comment>
<proteinExistence type="inferred from homology"/>
<protein>
    <submittedName>
        <fullName evidence="14">Cytochrome P450 714C2 isoform X2</fullName>
    </submittedName>
</protein>
<evidence type="ECO:0000256" key="5">
    <source>
        <dbReference type="ARBA" id="ARBA00022723"/>
    </source>
</evidence>
<keyword evidence="5 11" id="KW-0479">Metal-binding</keyword>
<evidence type="ECO:0000313" key="13">
    <source>
        <dbReference type="Proteomes" id="UP000813463"/>
    </source>
</evidence>
<evidence type="ECO:0000313" key="14">
    <source>
        <dbReference type="RefSeq" id="XP_056693276.1"/>
    </source>
</evidence>
<keyword evidence="10 12" id="KW-0472">Membrane</keyword>
<dbReference type="PRINTS" id="PR00463">
    <property type="entry name" value="EP450I"/>
</dbReference>
<evidence type="ECO:0000256" key="10">
    <source>
        <dbReference type="ARBA" id="ARBA00023136"/>
    </source>
</evidence>
<dbReference type="InterPro" id="IPR001128">
    <property type="entry name" value="Cyt_P450"/>
</dbReference>
<keyword evidence="9 11" id="KW-0503">Monooxygenase</keyword>
<dbReference type="Proteomes" id="UP000813463">
    <property type="component" value="Chromosome 2"/>
</dbReference>
<dbReference type="InterPro" id="IPR036396">
    <property type="entry name" value="Cyt_P450_sf"/>
</dbReference>
<dbReference type="Pfam" id="PF00067">
    <property type="entry name" value="p450"/>
    <property type="match status" value="1"/>
</dbReference>
<evidence type="ECO:0000256" key="8">
    <source>
        <dbReference type="ARBA" id="ARBA00023004"/>
    </source>
</evidence>
<dbReference type="Gene3D" id="1.10.630.10">
    <property type="entry name" value="Cytochrome P450"/>
    <property type="match status" value="1"/>
</dbReference>
<evidence type="ECO:0000256" key="3">
    <source>
        <dbReference type="ARBA" id="ARBA00022617"/>
    </source>
</evidence>
<accession>A0ABM3RCE2</accession>
<evidence type="ECO:0000256" key="6">
    <source>
        <dbReference type="ARBA" id="ARBA00022989"/>
    </source>
</evidence>
<keyword evidence="13" id="KW-1185">Reference proteome</keyword>
<name>A0ABM3RCE2_SPIOL</name>
<dbReference type="PRINTS" id="PR00385">
    <property type="entry name" value="P450"/>
</dbReference>
<dbReference type="PANTHER" id="PTHR24282">
    <property type="entry name" value="CYTOCHROME P450 FAMILY MEMBER"/>
    <property type="match status" value="1"/>
</dbReference>
<evidence type="ECO:0000256" key="2">
    <source>
        <dbReference type="ARBA" id="ARBA00010617"/>
    </source>
</evidence>
<evidence type="ECO:0000256" key="9">
    <source>
        <dbReference type="ARBA" id="ARBA00023033"/>
    </source>
</evidence>
<gene>
    <name evidence="14" type="primary">LOC110806215</name>
</gene>
<dbReference type="PROSITE" id="PS00086">
    <property type="entry name" value="CYTOCHROME_P450"/>
    <property type="match status" value="1"/>
</dbReference>
<keyword evidence="6 12" id="KW-1133">Transmembrane helix</keyword>
<keyword evidence="7 11" id="KW-0560">Oxidoreductase</keyword>
<evidence type="ECO:0000256" key="4">
    <source>
        <dbReference type="ARBA" id="ARBA00022692"/>
    </source>
</evidence>
<feature type="transmembrane region" description="Helical" evidence="12">
    <location>
        <begin position="6"/>
        <end position="24"/>
    </location>
</feature>
<evidence type="ECO:0000256" key="1">
    <source>
        <dbReference type="ARBA" id="ARBA00004370"/>
    </source>
</evidence>
<keyword evidence="3 11" id="KW-0349">Heme</keyword>
<evidence type="ECO:0000256" key="12">
    <source>
        <dbReference type="SAM" id="Phobius"/>
    </source>
</evidence>
<reference evidence="14" key="2">
    <citation type="submission" date="2025-08" db="UniProtKB">
        <authorList>
            <consortium name="RefSeq"/>
        </authorList>
    </citation>
    <scope>IDENTIFICATION</scope>
    <source>
        <tissue evidence="14">Leaf</tissue>
    </source>
</reference>